<proteinExistence type="predicted"/>
<evidence type="ECO:0000256" key="4">
    <source>
        <dbReference type="ARBA" id="ARBA00022840"/>
    </source>
</evidence>
<evidence type="ECO:0000313" key="7">
    <source>
        <dbReference type="EMBL" id="SVC51360.1"/>
    </source>
</evidence>
<dbReference type="InterPro" id="IPR036921">
    <property type="entry name" value="PurM-like_N_sf"/>
</dbReference>
<dbReference type="GO" id="GO:0006164">
    <property type="term" value="P:purine nucleotide biosynthetic process"/>
    <property type="evidence" value="ECO:0007669"/>
    <property type="project" value="UniProtKB-KW"/>
</dbReference>
<dbReference type="AlphaFoldDB" id="A0A382MS19"/>
<evidence type="ECO:0000259" key="6">
    <source>
        <dbReference type="Pfam" id="PF18076"/>
    </source>
</evidence>
<dbReference type="Pfam" id="PF18072">
    <property type="entry name" value="FGAR-AT_linker"/>
    <property type="match status" value="1"/>
</dbReference>
<keyword evidence="4" id="KW-0067">ATP-binding</keyword>
<evidence type="ECO:0000256" key="3">
    <source>
        <dbReference type="ARBA" id="ARBA00022755"/>
    </source>
</evidence>
<evidence type="ECO:0000259" key="5">
    <source>
        <dbReference type="Pfam" id="PF18072"/>
    </source>
</evidence>
<organism evidence="7">
    <name type="scientific">marine metagenome</name>
    <dbReference type="NCBI Taxonomy" id="408172"/>
    <lineage>
        <taxon>unclassified sequences</taxon>
        <taxon>metagenomes</taxon>
        <taxon>ecological metagenomes</taxon>
    </lineage>
</organism>
<keyword evidence="2" id="KW-0547">Nucleotide-binding</keyword>
<dbReference type="SUPFAM" id="SSF82697">
    <property type="entry name" value="PurS-like"/>
    <property type="match status" value="1"/>
</dbReference>
<evidence type="ECO:0008006" key="8">
    <source>
        <dbReference type="Google" id="ProtNLM"/>
    </source>
</evidence>
<evidence type="ECO:0000256" key="1">
    <source>
        <dbReference type="ARBA" id="ARBA00022598"/>
    </source>
</evidence>
<gene>
    <name evidence="7" type="ORF">METZ01_LOCUS304214</name>
</gene>
<dbReference type="InterPro" id="IPR036604">
    <property type="entry name" value="PurS-like_sf"/>
</dbReference>
<dbReference type="SUPFAM" id="SSF55326">
    <property type="entry name" value="PurM N-terminal domain-like"/>
    <property type="match status" value="1"/>
</dbReference>
<dbReference type="PANTHER" id="PTHR10099">
    <property type="entry name" value="PHOSPHORIBOSYLFORMYLGLYCINAMIDINE SYNTHASE"/>
    <property type="match status" value="1"/>
</dbReference>
<reference evidence="7" key="1">
    <citation type="submission" date="2018-05" db="EMBL/GenBank/DDBJ databases">
        <authorList>
            <person name="Lanie J.A."/>
            <person name="Ng W.-L."/>
            <person name="Kazmierczak K.M."/>
            <person name="Andrzejewski T.M."/>
            <person name="Davidsen T.M."/>
            <person name="Wayne K.J."/>
            <person name="Tettelin H."/>
            <person name="Glass J.I."/>
            <person name="Rusch D."/>
            <person name="Podicherti R."/>
            <person name="Tsui H.-C.T."/>
            <person name="Winkler M.E."/>
        </authorList>
    </citation>
    <scope>NUCLEOTIDE SEQUENCE</scope>
</reference>
<name>A0A382MS19_9ZZZZ</name>
<dbReference type="Gene3D" id="1.10.8.750">
    <property type="entry name" value="Phosphoribosylformylglycinamidine synthase, linker domain"/>
    <property type="match status" value="1"/>
</dbReference>
<dbReference type="Gene3D" id="3.30.1330.10">
    <property type="entry name" value="PurM-like, N-terminal domain"/>
    <property type="match status" value="1"/>
</dbReference>
<dbReference type="EMBL" id="UINC01095350">
    <property type="protein sequence ID" value="SVC51360.1"/>
    <property type="molecule type" value="Genomic_DNA"/>
</dbReference>
<evidence type="ECO:0000256" key="2">
    <source>
        <dbReference type="ARBA" id="ARBA00022741"/>
    </source>
</evidence>
<dbReference type="GO" id="GO:0005524">
    <property type="term" value="F:ATP binding"/>
    <property type="evidence" value="ECO:0007669"/>
    <property type="project" value="UniProtKB-KW"/>
</dbReference>
<dbReference type="GO" id="GO:0005737">
    <property type="term" value="C:cytoplasm"/>
    <property type="evidence" value="ECO:0007669"/>
    <property type="project" value="TreeGrafter"/>
</dbReference>
<accession>A0A382MS19</accession>
<protein>
    <recommendedName>
        <fullName evidence="8">Phosphoribosylformylglycinamidine synthase linker domain-containing protein</fullName>
    </recommendedName>
</protein>
<dbReference type="GO" id="GO:0004642">
    <property type="term" value="F:phosphoribosylformylglycinamidine synthase activity"/>
    <property type="evidence" value="ECO:0007669"/>
    <property type="project" value="TreeGrafter"/>
</dbReference>
<feature type="domain" description="Phosphoribosylformylglycinamidine synthase linker" evidence="5">
    <location>
        <begin position="182"/>
        <end position="231"/>
    </location>
</feature>
<feature type="non-terminal residue" evidence="7">
    <location>
        <position position="306"/>
    </location>
</feature>
<dbReference type="PANTHER" id="PTHR10099:SF1">
    <property type="entry name" value="PHOSPHORIBOSYLFORMYLGLYCINAMIDINE SYNTHASE"/>
    <property type="match status" value="1"/>
</dbReference>
<sequence length="306" mass="34952">MNLISKTSSKIILIRGENFSSEFRLNSILKKLKSCSENIDSVICSEIFFVLLKKDLISIKKNELESLNSILNSSLDQDYPKNNSFVIVPRQGTQTPWSSKAQDIFKNCRINFVERVERGFLYSISSKLLLNSDQLKNLGEILADRMTQSVIFQPEEANSIFSKVDPSTYDSVPLMKDGKSSLNEANENLGLALSDFEIDYLFSEYSKKSLDPTDVELMMFSQANSEHCRHKIFNSRWKINGEVQPLSLFEMIKNTHKVNKKGVLSAYKDNAAVLEGFEVDRFYPDTKTNIYKTHKEANHIVTKVET</sequence>
<dbReference type="InterPro" id="IPR040707">
    <property type="entry name" value="FGAR-AT_N"/>
</dbReference>
<dbReference type="SUPFAM" id="SSF109736">
    <property type="entry name" value="FGAM synthase PurL, linker domain"/>
    <property type="match status" value="1"/>
</dbReference>
<keyword evidence="3" id="KW-0658">Purine biosynthesis</keyword>
<dbReference type="Pfam" id="PF18076">
    <property type="entry name" value="FGAR-AT_N"/>
    <property type="match status" value="1"/>
</dbReference>
<keyword evidence="1" id="KW-0436">Ligase</keyword>
<feature type="domain" description="Phosphoribosylformylglycinamidine synthase N-terminal" evidence="6">
    <location>
        <begin position="47"/>
        <end position="161"/>
    </location>
</feature>
<dbReference type="InterPro" id="IPR041609">
    <property type="entry name" value="PurL_linker"/>
</dbReference>